<evidence type="ECO:0000313" key="7">
    <source>
        <dbReference type="WBParaSite" id="PgB04_g017_t01"/>
    </source>
</evidence>
<protein>
    <submittedName>
        <fullName evidence="7">Uncharacterized protein</fullName>
    </submittedName>
</protein>
<dbReference type="InterPro" id="IPR038479">
    <property type="entry name" value="Transthyretin-like_sf"/>
</dbReference>
<name>A0A914ZGR7_PARUN</name>
<proteinExistence type="inferred from homology"/>
<keyword evidence="4 5" id="KW-0732">Signal</keyword>
<evidence type="ECO:0000256" key="3">
    <source>
        <dbReference type="ARBA" id="ARBA00022525"/>
    </source>
</evidence>
<evidence type="ECO:0000256" key="5">
    <source>
        <dbReference type="SAM" id="SignalP"/>
    </source>
</evidence>
<dbReference type="PANTHER" id="PTHR21700:SF12">
    <property type="entry name" value="TRANSTHYRETIN-LIKE FAMILY PROTEIN"/>
    <property type="match status" value="1"/>
</dbReference>
<sequence length="150" mass="16688">KTAMHLKATAITFIAILSGAEAGHKCVWVHGIVRCNKDPSRNLNVEIRAYDRDGISIAKLVDPDDLMGVTFTNEDGSFQLDGCGDDFDWIPGIPNDPEPYIQILHYCNSEQGDVIILPRFHVFVPQTYELGVIDLDEPIQVSPARNVTEH</sequence>
<dbReference type="GO" id="GO:0005576">
    <property type="term" value="C:extracellular region"/>
    <property type="evidence" value="ECO:0007669"/>
    <property type="project" value="UniProtKB-SubCell"/>
</dbReference>
<dbReference type="InterPro" id="IPR001534">
    <property type="entry name" value="Transthyretin-like"/>
</dbReference>
<dbReference type="PANTHER" id="PTHR21700">
    <property type="entry name" value="TRANSTHYRETIN-LIKE FAMILY PROTEIN-RELATED"/>
    <property type="match status" value="1"/>
</dbReference>
<reference evidence="7" key="1">
    <citation type="submission" date="2022-11" db="UniProtKB">
        <authorList>
            <consortium name="WormBaseParasite"/>
        </authorList>
    </citation>
    <scope>IDENTIFICATION</scope>
</reference>
<feature type="signal peptide" evidence="5">
    <location>
        <begin position="1"/>
        <end position="22"/>
    </location>
</feature>
<keyword evidence="3" id="KW-0964">Secreted</keyword>
<dbReference type="AlphaFoldDB" id="A0A914ZGR7"/>
<dbReference type="GO" id="GO:0009986">
    <property type="term" value="C:cell surface"/>
    <property type="evidence" value="ECO:0007669"/>
    <property type="project" value="InterPro"/>
</dbReference>
<keyword evidence="6" id="KW-1185">Reference proteome</keyword>
<evidence type="ECO:0000313" key="6">
    <source>
        <dbReference type="Proteomes" id="UP000887569"/>
    </source>
</evidence>
<organism evidence="6 7">
    <name type="scientific">Parascaris univalens</name>
    <name type="common">Nematode worm</name>
    <dbReference type="NCBI Taxonomy" id="6257"/>
    <lineage>
        <taxon>Eukaryota</taxon>
        <taxon>Metazoa</taxon>
        <taxon>Ecdysozoa</taxon>
        <taxon>Nematoda</taxon>
        <taxon>Chromadorea</taxon>
        <taxon>Rhabditida</taxon>
        <taxon>Spirurina</taxon>
        <taxon>Ascaridomorpha</taxon>
        <taxon>Ascaridoidea</taxon>
        <taxon>Ascarididae</taxon>
        <taxon>Parascaris</taxon>
    </lineage>
</organism>
<evidence type="ECO:0000256" key="2">
    <source>
        <dbReference type="ARBA" id="ARBA00010112"/>
    </source>
</evidence>
<comment type="similarity">
    <text evidence="2">Belongs to the nematode transthyretin-like family.</text>
</comment>
<feature type="chain" id="PRO_5036816196" evidence="5">
    <location>
        <begin position="23"/>
        <end position="150"/>
    </location>
</feature>
<dbReference type="Gene3D" id="2.60.40.3330">
    <property type="match status" value="1"/>
</dbReference>
<accession>A0A914ZGR7</accession>
<dbReference type="Pfam" id="PF01060">
    <property type="entry name" value="TTR-52"/>
    <property type="match status" value="1"/>
</dbReference>
<dbReference type="WBParaSite" id="PgB04_g017_t01">
    <property type="protein sequence ID" value="PgB04_g017_t01"/>
    <property type="gene ID" value="PgB04_g017"/>
</dbReference>
<dbReference type="Proteomes" id="UP000887569">
    <property type="component" value="Unplaced"/>
</dbReference>
<evidence type="ECO:0000256" key="4">
    <source>
        <dbReference type="ARBA" id="ARBA00022729"/>
    </source>
</evidence>
<comment type="subcellular location">
    <subcellularLocation>
        <location evidence="1">Secreted</location>
    </subcellularLocation>
</comment>
<evidence type="ECO:0000256" key="1">
    <source>
        <dbReference type="ARBA" id="ARBA00004613"/>
    </source>
</evidence>